<proteinExistence type="inferred from homology"/>
<evidence type="ECO:0000313" key="2">
    <source>
        <dbReference type="EMBL" id="MBU2692681.1"/>
    </source>
</evidence>
<evidence type="ECO:0000256" key="1">
    <source>
        <dbReference type="ARBA" id="ARBA00006547"/>
    </source>
</evidence>
<comment type="similarity">
    <text evidence="1">Belongs to the arylamine N-acetyltransferase family.</text>
</comment>
<dbReference type="EMBL" id="JAHJDP010000099">
    <property type="protein sequence ID" value="MBU2692681.1"/>
    <property type="molecule type" value="Genomic_DNA"/>
</dbReference>
<dbReference type="Pfam" id="PF00797">
    <property type="entry name" value="Acetyltransf_2"/>
    <property type="match status" value="1"/>
</dbReference>
<dbReference type="Proteomes" id="UP000777784">
    <property type="component" value="Unassembled WGS sequence"/>
</dbReference>
<reference evidence="2" key="1">
    <citation type="submission" date="2021-05" db="EMBL/GenBank/DDBJ databases">
        <title>Energy efficiency and biological interactions define the core microbiome of deep oligotrophic groundwater.</title>
        <authorList>
            <person name="Mehrshad M."/>
            <person name="Lopez-Fernandez M."/>
            <person name="Bell E."/>
            <person name="Bernier-Latmani R."/>
            <person name="Bertilsson S."/>
            <person name="Dopson M."/>
        </authorList>
    </citation>
    <scope>NUCLEOTIDE SEQUENCE</scope>
    <source>
        <strain evidence="2">Modern_marine.mb.64</strain>
    </source>
</reference>
<dbReference type="InterPro" id="IPR053710">
    <property type="entry name" value="Arylamine_NAT_domain_sf"/>
</dbReference>
<dbReference type="InterPro" id="IPR038765">
    <property type="entry name" value="Papain-like_cys_pep_sf"/>
</dbReference>
<dbReference type="Gene3D" id="3.30.2140.20">
    <property type="match status" value="1"/>
</dbReference>
<accession>A0A948W8G8</accession>
<dbReference type="InterPro" id="IPR001447">
    <property type="entry name" value="Arylamine_N-AcTrfase"/>
</dbReference>
<evidence type="ECO:0000313" key="3">
    <source>
        <dbReference type="Proteomes" id="UP000777784"/>
    </source>
</evidence>
<dbReference type="AlphaFoldDB" id="A0A948W8G8"/>
<gene>
    <name evidence="2" type="ORF">KJ970_17330</name>
</gene>
<protein>
    <submittedName>
        <fullName evidence="2">Arylamine N-acetyltransferase</fullName>
    </submittedName>
</protein>
<organism evidence="2 3">
    <name type="scientific">Eiseniibacteriota bacterium</name>
    <dbReference type="NCBI Taxonomy" id="2212470"/>
    <lineage>
        <taxon>Bacteria</taxon>
        <taxon>Candidatus Eiseniibacteriota</taxon>
    </lineage>
</organism>
<sequence length="282" mass="32058">MTQISKTSAIFIDLYNIRPKTPDLHLLGEVSHQFANLPWENLTKFIKKHQPANPHRPGSDAQILPPSETAPLRRSEEVIGDHALVGTGGTCFSLTNALRRITGDLGFKTYPVMADMKHGANIHCALMVELGDRRFLLDPGYLVPEPISLNSARATTIRLPGYRLEYRPVNQGKEIGLYMVNDRGEETYRYRLRPWGIPEENFIQFWIQSFETSGMNQLHLNRVTSDARLSAHGMNLRVDTGRDKENVKLRGSYAEQIAARFGISQKIAQCAVEEWERQQCRK</sequence>
<comment type="caution">
    <text evidence="2">The sequence shown here is derived from an EMBL/GenBank/DDBJ whole genome shotgun (WGS) entry which is preliminary data.</text>
</comment>
<dbReference type="SUPFAM" id="SSF54001">
    <property type="entry name" value="Cysteine proteinases"/>
    <property type="match status" value="1"/>
</dbReference>
<name>A0A948W8G8_UNCEI</name>
<dbReference type="GO" id="GO:0016407">
    <property type="term" value="F:acetyltransferase activity"/>
    <property type="evidence" value="ECO:0007669"/>
    <property type="project" value="InterPro"/>
</dbReference>